<gene>
    <name evidence="2" type="ORF">CFBP6624_26265</name>
</gene>
<dbReference type="EMBL" id="CP039909">
    <property type="protein sequence ID" value="QCM03684.1"/>
    <property type="molecule type" value="Genomic_DNA"/>
</dbReference>
<dbReference type="Proteomes" id="UP000298646">
    <property type="component" value="Plasmid pAtCFBP6624"/>
</dbReference>
<dbReference type="AlphaFoldDB" id="A0AAE6BS69"/>
<evidence type="ECO:0000256" key="1">
    <source>
        <dbReference type="SAM" id="SignalP"/>
    </source>
</evidence>
<sequence length="123" mass="13506">MWSRTILILPFAITASVIQAQSAERLPFHISHFQDDVTVNLTVTSLQTSPVQDYDFDVTIGLMEFDSAGSIRYIDQGSHDVRVKCDSPGKVFVGGAVYVPTKGVAVSDWKEDLLKSVCMLPVS</sequence>
<keyword evidence="2" id="KW-0614">Plasmid</keyword>
<protein>
    <submittedName>
        <fullName evidence="2">Uncharacterized protein</fullName>
    </submittedName>
</protein>
<proteinExistence type="predicted"/>
<reference evidence="2 3" key="1">
    <citation type="submission" date="2019-04" db="EMBL/GenBank/DDBJ databases">
        <title>Complete genome sequence of Agrobacterium tumefaciens CFBP6624.</title>
        <authorList>
            <person name="Haryono M."/>
            <person name="Lin Y.-C."/>
            <person name="Lai E.-M."/>
            <person name="Kuo C.-H."/>
        </authorList>
    </citation>
    <scope>NUCLEOTIDE SEQUENCE [LARGE SCALE GENOMIC DNA]</scope>
    <source>
        <strain evidence="2 3">CFBP6624</strain>
        <plasmid evidence="3">patcfbp6624</plasmid>
    </source>
</reference>
<feature type="signal peptide" evidence="1">
    <location>
        <begin position="1"/>
        <end position="22"/>
    </location>
</feature>
<keyword evidence="1" id="KW-0732">Signal</keyword>
<evidence type="ECO:0000313" key="3">
    <source>
        <dbReference type="Proteomes" id="UP000298646"/>
    </source>
</evidence>
<organism evidence="2 3">
    <name type="scientific">Agrobacterium tumefaciens</name>
    <dbReference type="NCBI Taxonomy" id="358"/>
    <lineage>
        <taxon>Bacteria</taxon>
        <taxon>Pseudomonadati</taxon>
        <taxon>Pseudomonadota</taxon>
        <taxon>Alphaproteobacteria</taxon>
        <taxon>Hyphomicrobiales</taxon>
        <taxon>Rhizobiaceae</taxon>
        <taxon>Rhizobium/Agrobacterium group</taxon>
        <taxon>Agrobacterium</taxon>
        <taxon>Agrobacterium tumefaciens complex</taxon>
    </lineage>
</organism>
<evidence type="ECO:0000313" key="2">
    <source>
        <dbReference type="EMBL" id="QCM03684.1"/>
    </source>
</evidence>
<accession>A0AAE6BS69</accession>
<feature type="chain" id="PRO_5042278831" evidence="1">
    <location>
        <begin position="23"/>
        <end position="123"/>
    </location>
</feature>
<name>A0AAE6BS69_AGRTU</name>
<geneLocation type="plasmid" evidence="3">
    <name>patcfbp6624</name>
</geneLocation>